<dbReference type="AlphaFoldDB" id="A0A9W5Q305"/>
<name>A0A9W5Q305_BACCE</name>
<organism evidence="2 3">
    <name type="scientific">Bacillus cereus VD196</name>
    <dbReference type="NCBI Taxonomy" id="1053243"/>
    <lineage>
        <taxon>Bacteria</taxon>
        <taxon>Bacillati</taxon>
        <taxon>Bacillota</taxon>
        <taxon>Bacilli</taxon>
        <taxon>Bacillales</taxon>
        <taxon>Bacillaceae</taxon>
        <taxon>Bacillus</taxon>
        <taxon>Bacillus cereus group</taxon>
    </lineage>
</organism>
<dbReference type="Proteomes" id="UP000014023">
    <property type="component" value="Unassembled WGS sequence"/>
</dbReference>
<evidence type="ECO:0000313" key="3">
    <source>
        <dbReference type="Proteomes" id="UP000014023"/>
    </source>
</evidence>
<accession>A0A9W5Q305</accession>
<reference evidence="2 3" key="1">
    <citation type="submission" date="2012-12" db="EMBL/GenBank/DDBJ databases">
        <title>The Genome Sequence of Bacillus cereus VD196.</title>
        <authorList>
            <consortium name="The Broad Institute Genome Sequencing Platform"/>
            <consortium name="The Broad Institute Genome Sequencing Center for Infectious Disease"/>
            <person name="Feldgarden M."/>
            <person name="Van der Auwera G.A."/>
            <person name="Mahillon J."/>
            <person name="Duprez V."/>
            <person name="Timmery S."/>
            <person name="Mattelet C."/>
            <person name="Dierick K."/>
            <person name="Sun M."/>
            <person name="Yu Z."/>
            <person name="Zhu L."/>
            <person name="Hu X."/>
            <person name="Shank E.B."/>
            <person name="Swiecicka I."/>
            <person name="Hansen B.M."/>
            <person name="Andrup L."/>
            <person name="Walker B."/>
            <person name="Young S.K."/>
            <person name="Zeng Q."/>
            <person name="Gargeya S."/>
            <person name="Fitzgerald M."/>
            <person name="Haas B."/>
            <person name="Abouelleil A."/>
            <person name="Alvarado L."/>
            <person name="Arachchi H.M."/>
            <person name="Berlin A.M."/>
            <person name="Chapman S.B."/>
            <person name="Dewar J."/>
            <person name="Goldberg J."/>
            <person name="Griggs A."/>
            <person name="Gujja S."/>
            <person name="Hansen M."/>
            <person name="Howarth C."/>
            <person name="Imamovic A."/>
            <person name="Larimer J."/>
            <person name="McCowan C."/>
            <person name="Murphy C."/>
            <person name="Neiman D."/>
            <person name="Pearson M."/>
            <person name="Priest M."/>
            <person name="Roberts A."/>
            <person name="Saif S."/>
            <person name="Shea T."/>
            <person name="Sisk P."/>
            <person name="Sykes S."/>
            <person name="Wortman J."/>
            <person name="Nusbaum C."/>
            <person name="Birren B."/>
        </authorList>
    </citation>
    <scope>NUCLEOTIDE SEQUENCE [LARGE SCALE GENOMIC DNA]</scope>
    <source>
        <strain evidence="2 3">VD196</strain>
    </source>
</reference>
<sequence length="103" mass="12312">MIKGSTKYQLLKDDFNHATEQLKLYRKEIECLKKVISNSKYENRRLKKENEEYLGELAKCRERLLTLMESYEDYDDLFCMTVAEPLAVKDLCERVAEEFYALK</sequence>
<proteinExistence type="predicted"/>
<keyword evidence="1" id="KW-0175">Coiled coil</keyword>
<evidence type="ECO:0000313" key="2">
    <source>
        <dbReference type="EMBL" id="EOO65815.1"/>
    </source>
</evidence>
<dbReference type="EMBL" id="AHFL01000022">
    <property type="protein sequence ID" value="EOO65815.1"/>
    <property type="molecule type" value="Genomic_DNA"/>
</dbReference>
<comment type="caution">
    <text evidence="2">The sequence shown here is derived from an EMBL/GenBank/DDBJ whole genome shotgun (WGS) entry which is preliminary data.</text>
</comment>
<protein>
    <submittedName>
        <fullName evidence="2">Uncharacterized protein</fullName>
    </submittedName>
</protein>
<gene>
    <name evidence="2" type="ORF">IKE_03400</name>
</gene>
<evidence type="ECO:0000256" key="1">
    <source>
        <dbReference type="SAM" id="Coils"/>
    </source>
</evidence>
<feature type="coiled-coil region" evidence="1">
    <location>
        <begin position="8"/>
        <end position="63"/>
    </location>
</feature>
<dbReference type="RefSeq" id="WP_016125416.1">
    <property type="nucleotide sequence ID" value="NZ_KB976265.1"/>
</dbReference>